<name>A0AAN7BX08_9PEZI</name>
<keyword evidence="2" id="KW-1185">Reference proteome</keyword>
<evidence type="ECO:0000313" key="2">
    <source>
        <dbReference type="Proteomes" id="UP001301958"/>
    </source>
</evidence>
<dbReference type="AlphaFoldDB" id="A0AAN7BX08"/>
<dbReference type="EMBL" id="MU865295">
    <property type="protein sequence ID" value="KAK4231027.1"/>
    <property type="molecule type" value="Genomic_DNA"/>
</dbReference>
<proteinExistence type="predicted"/>
<evidence type="ECO:0000313" key="1">
    <source>
        <dbReference type="EMBL" id="KAK4231027.1"/>
    </source>
</evidence>
<accession>A0AAN7BX08</accession>
<dbReference type="Proteomes" id="UP001301958">
    <property type="component" value="Unassembled WGS sequence"/>
</dbReference>
<gene>
    <name evidence="1" type="ORF">QBC38DRAFT_451751</name>
</gene>
<reference evidence="1" key="1">
    <citation type="journal article" date="2023" name="Mol. Phylogenet. Evol.">
        <title>Genome-scale phylogeny and comparative genomics of the fungal order Sordariales.</title>
        <authorList>
            <person name="Hensen N."/>
            <person name="Bonometti L."/>
            <person name="Westerberg I."/>
            <person name="Brannstrom I.O."/>
            <person name="Guillou S."/>
            <person name="Cros-Aarteil S."/>
            <person name="Calhoun S."/>
            <person name="Haridas S."/>
            <person name="Kuo A."/>
            <person name="Mondo S."/>
            <person name="Pangilinan J."/>
            <person name="Riley R."/>
            <person name="LaButti K."/>
            <person name="Andreopoulos B."/>
            <person name="Lipzen A."/>
            <person name="Chen C."/>
            <person name="Yan M."/>
            <person name="Daum C."/>
            <person name="Ng V."/>
            <person name="Clum A."/>
            <person name="Steindorff A."/>
            <person name="Ohm R.A."/>
            <person name="Martin F."/>
            <person name="Silar P."/>
            <person name="Natvig D.O."/>
            <person name="Lalanne C."/>
            <person name="Gautier V."/>
            <person name="Ament-Velasquez S.L."/>
            <person name="Kruys A."/>
            <person name="Hutchinson M.I."/>
            <person name="Powell A.J."/>
            <person name="Barry K."/>
            <person name="Miller A.N."/>
            <person name="Grigoriev I.V."/>
            <person name="Debuchy R."/>
            <person name="Gladieux P."/>
            <person name="Hiltunen Thoren M."/>
            <person name="Johannesson H."/>
        </authorList>
    </citation>
    <scope>NUCLEOTIDE SEQUENCE</scope>
    <source>
        <strain evidence="1">CBS 990.96</strain>
    </source>
</reference>
<reference evidence="1" key="2">
    <citation type="submission" date="2023-05" db="EMBL/GenBank/DDBJ databases">
        <authorList>
            <consortium name="Lawrence Berkeley National Laboratory"/>
            <person name="Steindorff A."/>
            <person name="Hensen N."/>
            <person name="Bonometti L."/>
            <person name="Westerberg I."/>
            <person name="Brannstrom I.O."/>
            <person name="Guillou S."/>
            <person name="Cros-Aarteil S."/>
            <person name="Calhoun S."/>
            <person name="Haridas S."/>
            <person name="Kuo A."/>
            <person name="Mondo S."/>
            <person name="Pangilinan J."/>
            <person name="Riley R."/>
            <person name="Labutti K."/>
            <person name="Andreopoulos B."/>
            <person name="Lipzen A."/>
            <person name="Chen C."/>
            <person name="Yanf M."/>
            <person name="Daum C."/>
            <person name="Ng V."/>
            <person name="Clum A."/>
            <person name="Ohm R."/>
            <person name="Martin F."/>
            <person name="Silar P."/>
            <person name="Natvig D."/>
            <person name="Lalanne C."/>
            <person name="Gautier V."/>
            <person name="Ament-Velasquez S.L."/>
            <person name="Kruys A."/>
            <person name="Hutchinson M.I."/>
            <person name="Powell A.J."/>
            <person name="Barry K."/>
            <person name="Miller A.N."/>
            <person name="Grigoriev I.V."/>
            <person name="Debuchy R."/>
            <person name="Gladieux P."/>
            <person name="Thoren M.H."/>
            <person name="Johannesson H."/>
        </authorList>
    </citation>
    <scope>NUCLEOTIDE SEQUENCE</scope>
    <source>
        <strain evidence="1">CBS 990.96</strain>
    </source>
</reference>
<sequence length="252" mass="29219">MPHSRISRGVRVVDERQPLLRERSVKEGRLARMRELAEHHLEKVRDKYHSDNIYIDERETVGHQNGCTGDYGAGECCGVVVDTYMGNKVSSVRVYNAGQLLYQARVGKKKWWDCERERLQGYEFFPVGEADVVELLGSPIVWFIRDPDSYYLHNPQSQEDPNFPEIPNDVNPIREQMISLGGIDRSRDISLEEAVLYFARCYRAKDRIKKYKKMGKPGKRLLRRARERLDFIKTHPLDVDGSDDGGWTSSEE</sequence>
<comment type="caution">
    <text evidence="1">The sequence shown here is derived from an EMBL/GenBank/DDBJ whole genome shotgun (WGS) entry which is preliminary data.</text>
</comment>
<organism evidence="1 2">
    <name type="scientific">Podospora fimiseda</name>
    <dbReference type="NCBI Taxonomy" id="252190"/>
    <lineage>
        <taxon>Eukaryota</taxon>
        <taxon>Fungi</taxon>
        <taxon>Dikarya</taxon>
        <taxon>Ascomycota</taxon>
        <taxon>Pezizomycotina</taxon>
        <taxon>Sordariomycetes</taxon>
        <taxon>Sordariomycetidae</taxon>
        <taxon>Sordariales</taxon>
        <taxon>Podosporaceae</taxon>
        <taxon>Podospora</taxon>
    </lineage>
</organism>
<protein>
    <submittedName>
        <fullName evidence="1">Uncharacterized protein</fullName>
    </submittedName>
</protein>